<evidence type="ECO:0000256" key="8">
    <source>
        <dbReference type="ARBA" id="ARBA00023157"/>
    </source>
</evidence>
<keyword evidence="2" id="KW-0964">Secreted</keyword>
<dbReference type="PROSITE" id="PS50853">
    <property type="entry name" value="FN3"/>
    <property type="match status" value="3"/>
</dbReference>
<reference evidence="16" key="2">
    <citation type="submission" date="2025-09" db="UniProtKB">
        <authorList>
            <consortium name="Ensembl"/>
        </authorList>
    </citation>
    <scope>IDENTIFICATION</scope>
</reference>
<dbReference type="InterPro" id="IPR013783">
    <property type="entry name" value="Ig-like_fold"/>
</dbReference>
<dbReference type="Gene3D" id="3.40.50.410">
    <property type="entry name" value="von Willebrand factor, type A domain"/>
    <property type="match status" value="1"/>
</dbReference>
<dbReference type="SUPFAM" id="SSF49265">
    <property type="entry name" value="Fibronectin type III"/>
    <property type="match status" value="2"/>
</dbReference>
<gene>
    <name evidence="16" type="primary">VWA1</name>
</gene>
<keyword evidence="6" id="KW-0677">Repeat</keyword>
<dbReference type="CDD" id="cd00063">
    <property type="entry name" value="FN3"/>
    <property type="match status" value="3"/>
</dbReference>
<keyword evidence="4" id="KW-0597">Phosphoprotein</keyword>
<dbReference type="SMART" id="SM00060">
    <property type="entry name" value="FN3"/>
    <property type="match status" value="3"/>
</dbReference>
<dbReference type="PANTHER" id="PTHR24020">
    <property type="entry name" value="COLLAGEN ALPHA"/>
    <property type="match status" value="1"/>
</dbReference>
<feature type="chain" id="PRO_5034059202" description="von Willebrand factor A domain-containing protein 1" evidence="13">
    <location>
        <begin position="22"/>
        <end position="632"/>
    </location>
</feature>
<dbReference type="Pfam" id="PF00092">
    <property type="entry name" value="VWA"/>
    <property type="match status" value="1"/>
</dbReference>
<dbReference type="Pfam" id="PF00041">
    <property type="entry name" value="fn3"/>
    <property type="match status" value="3"/>
</dbReference>
<dbReference type="InterPro" id="IPR036116">
    <property type="entry name" value="FN3_sf"/>
</dbReference>
<evidence type="ECO:0000256" key="3">
    <source>
        <dbReference type="ARBA" id="ARBA00022530"/>
    </source>
</evidence>
<dbReference type="GO" id="GO:0005604">
    <property type="term" value="C:basement membrane"/>
    <property type="evidence" value="ECO:0007669"/>
    <property type="project" value="UniProtKB-SubCell"/>
</dbReference>
<evidence type="ECO:0000256" key="11">
    <source>
        <dbReference type="ARBA" id="ARBA00046169"/>
    </source>
</evidence>
<protein>
    <recommendedName>
        <fullName evidence="10">von Willebrand factor A domain-containing protein 1</fullName>
    </recommendedName>
</protein>
<evidence type="ECO:0000256" key="6">
    <source>
        <dbReference type="ARBA" id="ARBA00022737"/>
    </source>
</evidence>
<evidence type="ECO:0000256" key="5">
    <source>
        <dbReference type="ARBA" id="ARBA00022729"/>
    </source>
</evidence>
<dbReference type="CDD" id="cd01472">
    <property type="entry name" value="vWA_collagen"/>
    <property type="match status" value="1"/>
</dbReference>
<evidence type="ECO:0000259" key="14">
    <source>
        <dbReference type="PROSITE" id="PS50234"/>
    </source>
</evidence>
<evidence type="ECO:0000256" key="1">
    <source>
        <dbReference type="ARBA" id="ARBA00004302"/>
    </source>
</evidence>
<evidence type="ECO:0000256" key="2">
    <source>
        <dbReference type="ARBA" id="ARBA00022525"/>
    </source>
</evidence>
<proteinExistence type="predicted"/>
<dbReference type="PANTHER" id="PTHR24020:SF77">
    <property type="entry name" value="VON WILLEBRAND FACTOR A DOMAIN-CONTAINING PROTEIN 1"/>
    <property type="match status" value="1"/>
</dbReference>
<dbReference type="AlphaFoldDB" id="A0A8D2LE73"/>
<accession>A0A8D2LE73</accession>
<reference evidence="16" key="1">
    <citation type="submission" date="2025-08" db="UniProtKB">
        <authorList>
            <consortium name="Ensembl"/>
        </authorList>
    </citation>
    <scope>IDENTIFICATION</scope>
</reference>
<dbReference type="PRINTS" id="PR00453">
    <property type="entry name" value="VWFADOMAIN"/>
</dbReference>
<feature type="domain" description="Fibronectin type-III" evidence="15">
    <location>
        <begin position="308"/>
        <end position="397"/>
    </location>
</feature>
<evidence type="ECO:0000313" key="16">
    <source>
        <dbReference type="Ensembl" id="ENSVKKP00000020990.1"/>
    </source>
</evidence>
<evidence type="ECO:0000256" key="9">
    <source>
        <dbReference type="ARBA" id="ARBA00023180"/>
    </source>
</evidence>
<evidence type="ECO:0000256" key="7">
    <source>
        <dbReference type="ARBA" id="ARBA00022869"/>
    </source>
</evidence>
<keyword evidence="9" id="KW-0325">Glycoprotein</keyword>
<dbReference type="SUPFAM" id="SSF53300">
    <property type="entry name" value="vWA-like"/>
    <property type="match status" value="1"/>
</dbReference>
<keyword evidence="5 13" id="KW-0732">Signal</keyword>
<dbReference type="InterPro" id="IPR003961">
    <property type="entry name" value="FN3_dom"/>
</dbReference>
<dbReference type="PROSITE" id="PS50234">
    <property type="entry name" value="VWFA"/>
    <property type="match status" value="1"/>
</dbReference>
<organism evidence="16 17">
    <name type="scientific">Varanus komodoensis</name>
    <name type="common">Komodo dragon</name>
    <dbReference type="NCBI Taxonomy" id="61221"/>
    <lineage>
        <taxon>Eukaryota</taxon>
        <taxon>Metazoa</taxon>
        <taxon>Chordata</taxon>
        <taxon>Craniata</taxon>
        <taxon>Vertebrata</taxon>
        <taxon>Euteleostomi</taxon>
        <taxon>Lepidosauria</taxon>
        <taxon>Squamata</taxon>
        <taxon>Bifurcata</taxon>
        <taxon>Unidentata</taxon>
        <taxon>Episquamata</taxon>
        <taxon>Toxicofera</taxon>
        <taxon>Anguimorpha</taxon>
        <taxon>Paleoanguimorpha</taxon>
        <taxon>Varanoidea</taxon>
        <taxon>Varanidae</taxon>
        <taxon>Varanus</taxon>
    </lineage>
</organism>
<name>A0A8D2LE73_VARKO</name>
<evidence type="ECO:0000259" key="15">
    <source>
        <dbReference type="PROSITE" id="PS50853"/>
    </source>
</evidence>
<dbReference type="Proteomes" id="UP000694545">
    <property type="component" value="Unplaced"/>
</dbReference>
<evidence type="ECO:0000256" key="13">
    <source>
        <dbReference type="SAM" id="SignalP"/>
    </source>
</evidence>
<feature type="domain" description="Fibronectin type-III" evidence="15">
    <location>
        <begin position="215"/>
        <end position="306"/>
    </location>
</feature>
<evidence type="ECO:0000256" key="4">
    <source>
        <dbReference type="ARBA" id="ARBA00022553"/>
    </source>
</evidence>
<comment type="function">
    <text evidence="11">Promotes matrix assembly. Involved in the organization of skeletal muscles and in the formation of neuromuscular junctions.</text>
</comment>
<dbReference type="FunFam" id="2.60.40.10:FF:000638">
    <property type="entry name" value="von Willebrand factor A domain-containing 1"/>
    <property type="match status" value="1"/>
</dbReference>
<dbReference type="OMA" id="WETENPH"/>
<dbReference type="InterPro" id="IPR002035">
    <property type="entry name" value="VWF_A"/>
</dbReference>
<dbReference type="InterPro" id="IPR036465">
    <property type="entry name" value="vWFA_dom_sf"/>
</dbReference>
<evidence type="ECO:0000313" key="17">
    <source>
        <dbReference type="Proteomes" id="UP000694545"/>
    </source>
</evidence>
<evidence type="ECO:0000256" key="10">
    <source>
        <dbReference type="ARBA" id="ARBA00029542"/>
    </source>
</evidence>
<comment type="subunit">
    <text evidence="12">Homodimer or homomultimer; disulfide-linked. Interacts with HSPG2.</text>
</comment>
<keyword evidence="7" id="KW-0084">Basement membrane</keyword>
<keyword evidence="17" id="KW-1185">Reference proteome</keyword>
<keyword evidence="8" id="KW-1015">Disulfide bond</keyword>
<dbReference type="Gene3D" id="2.60.40.10">
    <property type="entry name" value="Immunoglobulins"/>
    <property type="match status" value="3"/>
</dbReference>
<dbReference type="FunFam" id="3.40.50.410:FF:000046">
    <property type="entry name" value="von Willebrand factor A domain-containing protein 1"/>
    <property type="match status" value="1"/>
</dbReference>
<dbReference type="Ensembl" id="ENSVKKT00000021512.1">
    <property type="protein sequence ID" value="ENSVKKP00000020990.1"/>
    <property type="gene ID" value="ENSVKKG00000014100.1"/>
</dbReference>
<feature type="domain" description="Fibronectin type-III" evidence="15">
    <location>
        <begin position="399"/>
        <end position="486"/>
    </location>
</feature>
<feature type="domain" description="VWFA" evidence="14">
    <location>
        <begin position="35"/>
        <end position="210"/>
    </location>
</feature>
<evidence type="ECO:0000256" key="12">
    <source>
        <dbReference type="ARBA" id="ARBA00063852"/>
    </source>
</evidence>
<feature type="signal peptide" evidence="13">
    <location>
        <begin position="1"/>
        <end position="21"/>
    </location>
</feature>
<dbReference type="InterPro" id="IPR050525">
    <property type="entry name" value="ECM_Assembly_Org"/>
</dbReference>
<sequence>MWSRTPLPLFCLQFLLGQARLQRDPLPAVPDLEGDLLFLLDSSGSVSYYEFSRVKEFIADLLRPFTFGPQDVQAGVVHISTMPMLEFPFDRHHSSGAIQQAVRSIQQVMGDTNTGKALSFAKEKLLTAEAGARADVPKVLVWVTDGFTTDEVSKPMQALKDMGVTVFIVSTGRGNYLELSAAASQPPEKHLHFVDVDDLTIITKELRDAIADVIQAKRLRATDVSSSSFRLVWPQLLTRNTGYYILEYAPTGEPRRKQTRQLSGDHTSVLVGKLAPHTTYEVALVPESNERYIPPQTTRVTTLEETISPAQVLISESRPHSIRVSWSPTPDSVSAYQVLYGPLPGNSVKLVEVKGNLNSTTLGHLRANTTYLVTVSAIYKSGKEKALSAKACTLEENSKIKHLRFEDLSPSTVKASWDAAGGDVLGYRIRCQRQAGPSTLLSVSPQVHSVLLSDLAAGTTNKVCVKPVYRNLSGKGLCQLVRMQPGKWRCTGGWGPWVGSGPWRRSGWPAPRSAWLGTGVALPRHDCLARPALARWWCCCGGVGDAHGGHQRARLHSSCAHVPLRESPPWTAASLAHVRSIFLGTEQLPGENKQLLVLLAWRSSPFQRQLHPSEPAPSEGEAVCCAGERRGL</sequence>
<keyword evidence="3" id="KW-0272">Extracellular matrix</keyword>
<comment type="subcellular location">
    <subcellularLocation>
        <location evidence="1">Secreted</location>
        <location evidence="1">Extracellular space</location>
        <location evidence="1">Extracellular matrix</location>
        <location evidence="1">Basement membrane</location>
    </subcellularLocation>
</comment>
<dbReference type="FunFam" id="2.60.40.10:FF:001442">
    <property type="entry name" value="von Willebrand factor A domain containing 1"/>
    <property type="match status" value="1"/>
</dbReference>
<dbReference type="SMART" id="SM00327">
    <property type="entry name" value="VWA"/>
    <property type="match status" value="1"/>
</dbReference>